<comment type="caution">
    <text evidence="1">The sequence shown here is derived from an EMBL/GenBank/DDBJ whole genome shotgun (WGS) entry which is preliminary data.</text>
</comment>
<organism evidence="1">
    <name type="scientific">Caldiarchaeum subterraneum</name>
    <dbReference type="NCBI Taxonomy" id="311458"/>
    <lineage>
        <taxon>Archaea</taxon>
        <taxon>Nitrososphaerota</taxon>
        <taxon>Candidatus Caldarchaeales</taxon>
        <taxon>Candidatus Caldarchaeaceae</taxon>
        <taxon>Candidatus Caldarchaeum</taxon>
    </lineage>
</organism>
<sequence>MVKHILVTLSDEQYKCVSFLRNKMGSSDAEVLRNIFLSWLAEKAMIGCWETDRAVEEFQKRWIEKKESKTTV</sequence>
<protein>
    <recommendedName>
        <fullName evidence="2">CopG family transcriptional regulator</fullName>
    </recommendedName>
</protein>
<dbReference type="AlphaFoldDB" id="A0A7C5L7N1"/>
<reference evidence="1" key="1">
    <citation type="journal article" date="2020" name="mSystems">
        <title>Genome- and Community-Level Interaction Insights into Carbon Utilization and Element Cycling Functions of Hydrothermarchaeota in Hydrothermal Sediment.</title>
        <authorList>
            <person name="Zhou Z."/>
            <person name="Liu Y."/>
            <person name="Xu W."/>
            <person name="Pan J."/>
            <person name="Luo Z.H."/>
            <person name="Li M."/>
        </authorList>
    </citation>
    <scope>NUCLEOTIDE SEQUENCE [LARGE SCALE GENOMIC DNA]</scope>
    <source>
        <strain evidence="1">SpSt-1056</strain>
    </source>
</reference>
<gene>
    <name evidence="1" type="ORF">ENM11_04000</name>
</gene>
<accession>A0A7C5L7N1</accession>
<evidence type="ECO:0008006" key="2">
    <source>
        <dbReference type="Google" id="ProtNLM"/>
    </source>
</evidence>
<evidence type="ECO:0000313" key="1">
    <source>
        <dbReference type="EMBL" id="HHK68302.1"/>
    </source>
</evidence>
<dbReference type="EMBL" id="DRWN01000029">
    <property type="protein sequence ID" value="HHK68302.1"/>
    <property type="molecule type" value="Genomic_DNA"/>
</dbReference>
<proteinExistence type="predicted"/>
<name>A0A7C5L7N1_CALS0</name>